<proteinExistence type="predicted"/>
<name>A0A3N1D4R3_9ACTN</name>
<dbReference type="InterPro" id="IPR050049">
    <property type="entry name" value="Dodecin_bact"/>
</dbReference>
<dbReference type="OrthoDB" id="9805889at2"/>
<dbReference type="SUPFAM" id="SSF89807">
    <property type="entry name" value="Dodecin-like"/>
    <property type="match status" value="1"/>
</dbReference>
<dbReference type="InterPro" id="IPR009923">
    <property type="entry name" value="Dodecin"/>
</dbReference>
<keyword evidence="2" id="KW-1185">Reference proteome</keyword>
<dbReference type="EMBL" id="RJKE01000001">
    <property type="protein sequence ID" value="ROO88480.1"/>
    <property type="molecule type" value="Genomic_DNA"/>
</dbReference>
<dbReference type="PANTHER" id="PTHR39324:SF1">
    <property type="entry name" value="CALCIUM DODECIN"/>
    <property type="match status" value="1"/>
</dbReference>
<reference evidence="1 2" key="1">
    <citation type="submission" date="2018-11" db="EMBL/GenBank/DDBJ databases">
        <title>Sequencing the genomes of 1000 actinobacteria strains.</title>
        <authorList>
            <person name="Klenk H.-P."/>
        </authorList>
    </citation>
    <scope>NUCLEOTIDE SEQUENCE [LARGE SCALE GENOMIC DNA]</scope>
    <source>
        <strain evidence="1 2">DSM 44254</strain>
    </source>
</reference>
<comment type="caution">
    <text evidence="1">The sequence shown here is derived from an EMBL/GenBank/DDBJ whole genome shotgun (WGS) entry which is preliminary data.</text>
</comment>
<dbReference type="NCBIfam" id="NF043052">
    <property type="entry name" value="DodecBact"/>
    <property type="match status" value="1"/>
</dbReference>
<evidence type="ECO:0000313" key="2">
    <source>
        <dbReference type="Proteomes" id="UP000272400"/>
    </source>
</evidence>
<gene>
    <name evidence="1" type="ORF">EDD29_6149</name>
</gene>
<dbReference type="InterPro" id="IPR036694">
    <property type="entry name" value="Dodecin-like_sf"/>
</dbReference>
<dbReference type="InterPro" id="IPR025543">
    <property type="entry name" value="Dodecin-like"/>
</dbReference>
<dbReference type="Proteomes" id="UP000272400">
    <property type="component" value="Unassembled WGS sequence"/>
</dbReference>
<protein>
    <recommendedName>
        <fullName evidence="3">Dodecin family protein</fullName>
    </recommendedName>
</protein>
<dbReference type="AlphaFoldDB" id="A0A3N1D4R3"/>
<dbReference type="RefSeq" id="WP_123667715.1">
    <property type="nucleotide sequence ID" value="NZ_RJKE01000001.1"/>
</dbReference>
<dbReference type="Pfam" id="PF07311">
    <property type="entry name" value="Dodecin"/>
    <property type="match status" value="1"/>
</dbReference>
<sequence length="74" mass="8432">MSDRTYRVTEIVGTSSESVESAIRNGVRRASSTLRHLDWFEVLNVRGHLEEGEVAHFQVTMKVGFRLEDPDETP</sequence>
<dbReference type="Gene3D" id="3.30.1660.10">
    <property type="entry name" value="Flavin-binding protein dodecin"/>
    <property type="match status" value="1"/>
</dbReference>
<evidence type="ECO:0000313" key="1">
    <source>
        <dbReference type="EMBL" id="ROO88480.1"/>
    </source>
</evidence>
<organism evidence="1 2">
    <name type="scientific">Actinocorallia herbida</name>
    <dbReference type="NCBI Taxonomy" id="58109"/>
    <lineage>
        <taxon>Bacteria</taxon>
        <taxon>Bacillati</taxon>
        <taxon>Actinomycetota</taxon>
        <taxon>Actinomycetes</taxon>
        <taxon>Streptosporangiales</taxon>
        <taxon>Thermomonosporaceae</taxon>
        <taxon>Actinocorallia</taxon>
    </lineage>
</organism>
<accession>A0A3N1D4R3</accession>
<dbReference type="PANTHER" id="PTHR39324">
    <property type="entry name" value="CALCIUM DODECIN"/>
    <property type="match status" value="1"/>
</dbReference>
<evidence type="ECO:0008006" key="3">
    <source>
        <dbReference type="Google" id="ProtNLM"/>
    </source>
</evidence>